<dbReference type="STRING" id="1122198.SAMN02745729_101228"/>
<gene>
    <name evidence="2" type="ORF">SAMN02745729_101228</name>
</gene>
<keyword evidence="3" id="KW-1185">Reference proteome</keyword>
<dbReference type="OrthoDB" id="9762238at2"/>
<name>A0A1H3XQJ0_9GAMM</name>
<dbReference type="PANTHER" id="PTHR38690">
    <property type="entry name" value="PROTEASE-RELATED"/>
    <property type="match status" value="1"/>
</dbReference>
<organism evidence="2 3">
    <name type="scientific">Marinobacterium iners DSM 11526</name>
    <dbReference type="NCBI Taxonomy" id="1122198"/>
    <lineage>
        <taxon>Bacteria</taxon>
        <taxon>Pseudomonadati</taxon>
        <taxon>Pseudomonadota</taxon>
        <taxon>Gammaproteobacteria</taxon>
        <taxon>Oceanospirillales</taxon>
        <taxon>Oceanospirillaceae</taxon>
        <taxon>Marinobacterium</taxon>
    </lineage>
</organism>
<dbReference type="Pfam" id="PF13116">
    <property type="entry name" value="YhdP"/>
    <property type="match status" value="2"/>
</dbReference>
<dbReference type="Proteomes" id="UP000242469">
    <property type="component" value="Unassembled WGS sequence"/>
</dbReference>
<dbReference type="AlphaFoldDB" id="A0A1H3XQJ0"/>
<dbReference type="InterPro" id="IPR011836">
    <property type="entry name" value="YhdP"/>
</dbReference>
<dbReference type="PANTHER" id="PTHR38690:SF1">
    <property type="entry name" value="PROTEASE"/>
    <property type="match status" value="1"/>
</dbReference>
<dbReference type="InterPro" id="IPR025263">
    <property type="entry name" value="YhdP_central"/>
</dbReference>
<accession>A0A1H3XQJ0</accession>
<evidence type="ECO:0000259" key="1">
    <source>
        <dbReference type="Pfam" id="PF13116"/>
    </source>
</evidence>
<proteinExistence type="predicted"/>
<sequence length="1191" mass="132184">MRRHLSRAWWFFLLLLLLLALLLTAARLALESADRFRPQAERWLSEVLALPVQLGSMQGSWRYAYPVMEVQGISASTSADDPGAGGRLQIDRLEVELDLLASLLEGMPIFQRFEVEGVDLRWHQREGHWLHRPGAAPGRQDQGVSPSAWEQLVGLLVRQPYAVIRDVHITLIPEQGVPLVITPADLELENAPQEHRLSGLFRMPELGADAGVHFAIETDLATSDPLKARYRFYLQVEDLGPELFQMLELEPELAALDLDLELWADVRNQQLQSLQAEVGFEQLQLTDPALSQPQAGRFTAALLQNDQGYQLQLQPITLVHEQAQLTLPLLVADFGWQERQLDLRHAFISELDLTATEAWLGVAEDIAPNFVKLLQQLKPRGVLRQLRLKKPVNGNWSDLTLSAELDEVGVNGWHGAPALEGVSGELLANLDAGLIRLNSQTFDMHFPELYPQGWSYEQASGEIRWQRDEAGIRVSGEQLQLHNQQTNAAGRFSIDLPFDPEQQADLILMIGMTDSDGSQAPLYTPEKEVGTGLYSWLERAVKAGRLRQAGMLLRTGTRSLGKSSTPVVQLFFDIEDARLDYQPGWPAIEQGDLFVLVKDQGLAININRATLLDSDISSGWAYLPPGSRQLEIETLLDGPASDIDKVLKTTPLANLVGQELQRWQLEGQADTRLGLSIPLVEEQPPDVRVAVDLHKGRFGSQALGLELDNVEGHFTYTNARGFSARDIQAQAWGGPVSASVTTERDRVSVSLQGQTDLKALNRWLEQPLLDMVTGATHWQGELLLCADTTCPSLELSSNLIGVELPLPGVLFKPAEVAAPLNLKLNLSTPVQIQEVELELARVGTTAETIKLRGANEASGLAVEIRGADLQGKVLLPHADEPLKIHLERLQLNALMQDEVPETEAAVERDDFYPQLLGRTRLPAADVRVDSLWLGEKVLGDWRFSLRPDERGTRISSLEAYLDQLILRGEAHWSQQAEQQTELTLRLVGDDIGALLERWHYGRVLETSQVESLLQLNWKGAPWDVKLDRLNGELQFSTREGRLIETAESTNLLRVFGILNFNSLARRLRLDFSDLLKKGVSFDRLDGHYRLQQGVAATVEPLVMVGPSANMSIQGQVNLAEGTLDKEVEVALPISSNVPLAAVLLGAPQVAGAVFVIDKLIGDRLEHFSTLRYRLSGSWENPELELLTGSGD</sequence>
<feature type="domain" description="YhdP central" evidence="1">
    <location>
        <begin position="3"/>
        <end position="831"/>
    </location>
</feature>
<reference evidence="3" key="1">
    <citation type="submission" date="2016-10" db="EMBL/GenBank/DDBJ databases">
        <authorList>
            <person name="Varghese N."/>
            <person name="Submissions S."/>
        </authorList>
    </citation>
    <scope>NUCLEOTIDE SEQUENCE [LARGE SCALE GENOMIC DNA]</scope>
    <source>
        <strain evidence="3">DSM 11526</strain>
    </source>
</reference>
<dbReference type="RefSeq" id="WP_091821759.1">
    <property type="nucleotide sequence ID" value="NZ_FNRJ01000001.1"/>
</dbReference>
<evidence type="ECO:0000313" key="3">
    <source>
        <dbReference type="Proteomes" id="UP000242469"/>
    </source>
</evidence>
<dbReference type="EMBL" id="FNRJ01000001">
    <property type="protein sequence ID" value="SEA01649.1"/>
    <property type="molecule type" value="Genomic_DNA"/>
</dbReference>
<protein>
    <submittedName>
        <fullName evidence="2">TIGR02099 family protein</fullName>
    </submittedName>
</protein>
<feature type="domain" description="YhdP central" evidence="1">
    <location>
        <begin position="843"/>
        <end position="1182"/>
    </location>
</feature>
<evidence type="ECO:0000313" key="2">
    <source>
        <dbReference type="EMBL" id="SEA01649.1"/>
    </source>
</evidence>